<keyword evidence="2" id="KW-0731">Sigma factor</keyword>
<dbReference type="EMBL" id="NZEX01000114">
    <property type="protein sequence ID" value="MAH63796.1"/>
    <property type="molecule type" value="Genomic_DNA"/>
</dbReference>
<dbReference type="NCBIfam" id="NF005413">
    <property type="entry name" value="PRK06986.1"/>
    <property type="match status" value="1"/>
</dbReference>
<dbReference type="Proteomes" id="UP000226525">
    <property type="component" value="Unassembled WGS sequence"/>
</dbReference>
<dbReference type="PANTHER" id="PTHR30385">
    <property type="entry name" value="SIGMA FACTOR F FLAGELLAR"/>
    <property type="match status" value="1"/>
</dbReference>
<name>A0A2D6YKR8_9DELT</name>
<evidence type="ECO:0000313" key="6">
    <source>
        <dbReference type="EMBL" id="MAH63796.1"/>
    </source>
</evidence>
<dbReference type="Gene3D" id="1.20.140.160">
    <property type="match status" value="1"/>
</dbReference>
<evidence type="ECO:0000256" key="2">
    <source>
        <dbReference type="ARBA" id="ARBA00023082"/>
    </source>
</evidence>
<keyword evidence="4" id="KW-0804">Transcription</keyword>
<evidence type="ECO:0000313" key="7">
    <source>
        <dbReference type="Proteomes" id="UP000226525"/>
    </source>
</evidence>
<protein>
    <submittedName>
        <fullName evidence="6">FliA/WhiG family RNA polymerase sigma factor</fullName>
    </submittedName>
</protein>
<dbReference type="InterPro" id="IPR007624">
    <property type="entry name" value="RNA_pol_sigma70_r3"/>
</dbReference>
<dbReference type="InterPro" id="IPR013325">
    <property type="entry name" value="RNA_pol_sigma_r2"/>
</dbReference>
<dbReference type="Pfam" id="PF04545">
    <property type="entry name" value="Sigma70_r4"/>
    <property type="match status" value="1"/>
</dbReference>
<dbReference type="PROSITE" id="PS00716">
    <property type="entry name" value="SIGMA70_2"/>
    <property type="match status" value="1"/>
</dbReference>
<dbReference type="PRINTS" id="PR00046">
    <property type="entry name" value="SIGMA70FCT"/>
</dbReference>
<dbReference type="InterPro" id="IPR007630">
    <property type="entry name" value="RNA_pol_sigma70_r4"/>
</dbReference>
<evidence type="ECO:0000256" key="3">
    <source>
        <dbReference type="ARBA" id="ARBA00023125"/>
    </source>
</evidence>
<dbReference type="SUPFAM" id="SSF88946">
    <property type="entry name" value="Sigma2 domain of RNA polymerase sigma factors"/>
    <property type="match status" value="1"/>
</dbReference>
<dbReference type="InterPro" id="IPR012845">
    <property type="entry name" value="RNA_pol_sigma_FliA_WhiG"/>
</dbReference>
<reference evidence="7" key="1">
    <citation type="submission" date="2017-09" db="EMBL/GenBank/DDBJ databases">
        <title>The Reconstruction of 2,631 Draft Metagenome-Assembled Genomes from the Global Oceans.</title>
        <authorList>
            <person name="Tully B.J."/>
            <person name="Graham E.D."/>
            <person name="Heidelberg J.F."/>
        </authorList>
    </citation>
    <scope>NUCLEOTIDE SEQUENCE [LARGE SCALE GENOMIC DNA]</scope>
</reference>
<feature type="domain" description="RNA polymerase sigma-70" evidence="5">
    <location>
        <begin position="211"/>
        <end position="237"/>
    </location>
</feature>
<dbReference type="InterPro" id="IPR014284">
    <property type="entry name" value="RNA_pol_sigma-70_dom"/>
</dbReference>
<dbReference type="Pfam" id="PF04542">
    <property type="entry name" value="Sigma70_r2"/>
    <property type="match status" value="1"/>
</dbReference>
<dbReference type="CDD" id="cd06171">
    <property type="entry name" value="Sigma70_r4"/>
    <property type="match status" value="1"/>
</dbReference>
<dbReference type="Gene3D" id="1.10.1740.10">
    <property type="match status" value="1"/>
</dbReference>
<accession>A0A2D6YKR8</accession>
<dbReference type="GO" id="GO:0016987">
    <property type="term" value="F:sigma factor activity"/>
    <property type="evidence" value="ECO:0007669"/>
    <property type="project" value="UniProtKB-KW"/>
</dbReference>
<dbReference type="AlphaFoldDB" id="A0A2D6YKR8"/>
<dbReference type="NCBIfam" id="TIGR02937">
    <property type="entry name" value="sigma70-ECF"/>
    <property type="match status" value="1"/>
</dbReference>
<comment type="caution">
    <text evidence="6">The sequence shown here is derived from an EMBL/GenBank/DDBJ whole genome shotgun (WGS) entry which is preliminary data.</text>
</comment>
<dbReference type="PIRSF" id="PIRSF000770">
    <property type="entry name" value="RNA_pol_sigma-SigE/K"/>
    <property type="match status" value="1"/>
</dbReference>
<dbReference type="InterPro" id="IPR000943">
    <property type="entry name" value="RNA_pol_sigma70"/>
</dbReference>
<keyword evidence="1" id="KW-0805">Transcription regulation</keyword>
<evidence type="ECO:0000259" key="5">
    <source>
        <dbReference type="PROSITE" id="PS00716"/>
    </source>
</evidence>
<dbReference type="InterPro" id="IPR013324">
    <property type="entry name" value="RNA_pol_sigma_r3/r4-like"/>
</dbReference>
<dbReference type="GO" id="GO:0003899">
    <property type="term" value="F:DNA-directed RNA polymerase activity"/>
    <property type="evidence" value="ECO:0007669"/>
    <property type="project" value="InterPro"/>
</dbReference>
<dbReference type="GO" id="GO:0006352">
    <property type="term" value="P:DNA-templated transcription initiation"/>
    <property type="evidence" value="ECO:0007669"/>
    <property type="project" value="InterPro"/>
</dbReference>
<dbReference type="GO" id="GO:0003677">
    <property type="term" value="F:DNA binding"/>
    <property type="evidence" value="ECO:0007669"/>
    <property type="project" value="UniProtKB-KW"/>
</dbReference>
<proteinExistence type="predicted"/>
<dbReference type="SUPFAM" id="SSF88659">
    <property type="entry name" value="Sigma3 and sigma4 domains of RNA polymerase sigma factors"/>
    <property type="match status" value="2"/>
</dbReference>
<dbReference type="PANTHER" id="PTHR30385:SF7">
    <property type="entry name" value="RNA POLYMERASE SIGMA FACTOR FLIA"/>
    <property type="match status" value="1"/>
</dbReference>
<dbReference type="InterPro" id="IPR007627">
    <property type="entry name" value="RNA_pol_sigma70_r2"/>
</dbReference>
<sequence>MKVNPYADKSQQSREQLVLKYAPLLKRIVSRMASRFPPEVDHEEVYQAGMIGLLDAVDKFDPSRDIQFQTYAEYRIKGSILDELRALDWVPRGVRAAATEWERAWNGQCSTLGREPSDSEMATKLEMPLNEYHEFVAHASPLSLVTLDHLGGGGEDEEGQSLLDILRDPDGSDPFSELSMHQLKSRLQEAIKDLPEREQTILSLYYVEELNMKEVAAVLGVGEARVSQLHTKIILKLRAKLRRVLEVEKAV</sequence>
<evidence type="ECO:0000256" key="4">
    <source>
        <dbReference type="ARBA" id="ARBA00023163"/>
    </source>
</evidence>
<dbReference type="Pfam" id="PF04539">
    <property type="entry name" value="Sigma70_r3"/>
    <property type="match status" value="1"/>
</dbReference>
<keyword evidence="3" id="KW-0238">DNA-binding</keyword>
<dbReference type="NCBIfam" id="TIGR02479">
    <property type="entry name" value="FliA_WhiG"/>
    <property type="match status" value="1"/>
</dbReference>
<evidence type="ECO:0000256" key="1">
    <source>
        <dbReference type="ARBA" id="ARBA00023015"/>
    </source>
</evidence>
<gene>
    <name evidence="6" type="ORF">CMN54_10200</name>
</gene>
<organism evidence="6 7">
    <name type="scientific">SAR324 cluster bacterium</name>
    <dbReference type="NCBI Taxonomy" id="2024889"/>
    <lineage>
        <taxon>Bacteria</taxon>
        <taxon>Deltaproteobacteria</taxon>
        <taxon>SAR324 cluster</taxon>
    </lineage>
</organism>